<evidence type="ECO:0000256" key="1">
    <source>
        <dbReference type="ARBA" id="ARBA00023015"/>
    </source>
</evidence>
<keyword evidence="8" id="KW-1185">Reference proteome</keyword>
<dbReference type="GO" id="GO:0003700">
    <property type="term" value="F:DNA-binding transcription factor activity"/>
    <property type="evidence" value="ECO:0007669"/>
    <property type="project" value="TreeGrafter"/>
</dbReference>
<feature type="domain" description="HTH tetR-type" evidence="6">
    <location>
        <begin position="23"/>
        <end position="83"/>
    </location>
</feature>
<dbReference type="InterPro" id="IPR050109">
    <property type="entry name" value="HTH-type_TetR-like_transc_reg"/>
</dbReference>
<keyword evidence="1" id="KW-0805">Transcription regulation</keyword>
<keyword evidence="2 4" id="KW-0238">DNA-binding</keyword>
<dbReference type="InterPro" id="IPR009057">
    <property type="entry name" value="Homeodomain-like_sf"/>
</dbReference>
<keyword evidence="3" id="KW-0804">Transcription</keyword>
<name>A0A838ABR5_9PSEU</name>
<dbReference type="InterPro" id="IPR001647">
    <property type="entry name" value="HTH_TetR"/>
</dbReference>
<reference evidence="7 8" key="1">
    <citation type="submission" date="2020-07" db="EMBL/GenBank/DDBJ databases">
        <title>Genome of Haloechinothrix sp.</title>
        <authorList>
            <person name="Tang S.-K."/>
            <person name="Yang L."/>
            <person name="Zhu W.-Y."/>
        </authorList>
    </citation>
    <scope>NUCLEOTIDE SEQUENCE [LARGE SCALE GENOMIC DNA]</scope>
    <source>
        <strain evidence="7 8">YIM 98757</strain>
    </source>
</reference>
<dbReference type="InterPro" id="IPR054129">
    <property type="entry name" value="DesT_TetR_C"/>
</dbReference>
<evidence type="ECO:0000313" key="8">
    <source>
        <dbReference type="Proteomes" id="UP000582974"/>
    </source>
</evidence>
<evidence type="ECO:0000256" key="2">
    <source>
        <dbReference type="ARBA" id="ARBA00023125"/>
    </source>
</evidence>
<evidence type="ECO:0000256" key="3">
    <source>
        <dbReference type="ARBA" id="ARBA00023163"/>
    </source>
</evidence>
<dbReference type="RefSeq" id="WP_180893487.1">
    <property type="nucleotide sequence ID" value="NZ_JACCKD010000004.1"/>
</dbReference>
<dbReference type="Pfam" id="PF00440">
    <property type="entry name" value="TetR_N"/>
    <property type="match status" value="1"/>
</dbReference>
<dbReference type="EMBL" id="JACCKD010000004">
    <property type="protein sequence ID" value="MBA0126690.1"/>
    <property type="molecule type" value="Genomic_DNA"/>
</dbReference>
<dbReference type="SUPFAM" id="SSF46689">
    <property type="entry name" value="Homeodomain-like"/>
    <property type="match status" value="1"/>
</dbReference>
<evidence type="ECO:0000313" key="7">
    <source>
        <dbReference type="EMBL" id="MBA0126690.1"/>
    </source>
</evidence>
<comment type="caution">
    <text evidence="7">The sequence shown here is derived from an EMBL/GenBank/DDBJ whole genome shotgun (WGS) entry which is preliminary data.</text>
</comment>
<sequence>MTRRPAPAGTGRSATRRSRQDPAQRREQLIGIGLEMLTRRPLHQVTVDDVAASAGISRSLLFHYFPTKRDYYAEVIRAASRRLLRAMWVREDSTGRAGTIEAVLTEYLDFLERRHEPYLALLRSSGAEDWAREIFEETRATLAGQLIGTLGIEQPSELERAAVTAWWSFAEELGLTWARHAVGDRAEVLRLLTGTLRQAVDLAGQRAGPER</sequence>
<feature type="region of interest" description="Disordered" evidence="5">
    <location>
        <begin position="1"/>
        <end position="24"/>
    </location>
</feature>
<organism evidence="7 8">
    <name type="scientific">Haloechinothrix aidingensis</name>
    <dbReference type="NCBI Taxonomy" id="2752311"/>
    <lineage>
        <taxon>Bacteria</taxon>
        <taxon>Bacillati</taxon>
        <taxon>Actinomycetota</taxon>
        <taxon>Actinomycetes</taxon>
        <taxon>Pseudonocardiales</taxon>
        <taxon>Pseudonocardiaceae</taxon>
        <taxon>Haloechinothrix</taxon>
    </lineage>
</organism>
<dbReference type="Pfam" id="PF21943">
    <property type="entry name" value="TetR_C_46"/>
    <property type="match status" value="1"/>
</dbReference>
<dbReference type="PANTHER" id="PTHR30055:SF174">
    <property type="entry name" value="TRANSCRIPTIONAL REGULATORY PROTEIN (PROBABLY TETR-FAMILY)-RELATED"/>
    <property type="match status" value="1"/>
</dbReference>
<dbReference type="Gene3D" id="1.10.357.10">
    <property type="entry name" value="Tetracycline Repressor, domain 2"/>
    <property type="match status" value="1"/>
</dbReference>
<evidence type="ECO:0000256" key="5">
    <source>
        <dbReference type="SAM" id="MobiDB-lite"/>
    </source>
</evidence>
<feature type="DNA-binding region" description="H-T-H motif" evidence="4">
    <location>
        <begin position="46"/>
        <end position="65"/>
    </location>
</feature>
<protein>
    <submittedName>
        <fullName evidence="7">TetR family transcriptional regulator</fullName>
    </submittedName>
</protein>
<evidence type="ECO:0000256" key="4">
    <source>
        <dbReference type="PROSITE-ProRule" id="PRU00335"/>
    </source>
</evidence>
<accession>A0A838ABR5</accession>
<dbReference type="Proteomes" id="UP000582974">
    <property type="component" value="Unassembled WGS sequence"/>
</dbReference>
<proteinExistence type="predicted"/>
<gene>
    <name evidence="7" type="ORF">H0B56_14150</name>
</gene>
<dbReference type="PANTHER" id="PTHR30055">
    <property type="entry name" value="HTH-TYPE TRANSCRIPTIONAL REGULATOR RUTR"/>
    <property type="match status" value="1"/>
</dbReference>
<dbReference type="GO" id="GO:0000976">
    <property type="term" value="F:transcription cis-regulatory region binding"/>
    <property type="evidence" value="ECO:0007669"/>
    <property type="project" value="TreeGrafter"/>
</dbReference>
<dbReference type="PROSITE" id="PS50977">
    <property type="entry name" value="HTH_TETR_2"/>
    <property type="match status" value="1"/>
</dbReference>
<dbReference type="AlphaFoldDB" id="A0A838ABR5"/>
<evidence type="ECO:0000259" key="6">
    <source>
        <dbReference type="PROSITE" id="PS50977"/>
    </source>
</evidence>